<dbReference type="InterPro" id="IPR039420">
    <property type="entry name" value="WalR-like"/>
</dbReference>
<evidence type="ECO:0000259" key="5">
    <source>
        <dbReference type="PROSITE" id="PS50930"/>
    </source>
</evidence>
<dbReference type="Proteomes" id="UP000198773">
    <property type="component" value="Unassembled WGS sequence"/>
</dbReference>
<evidence type="ECO:0000256" key="3">
    <source>
        <dbReference type="PROSITE-ProRule" id="PRU00169"/>
    </source>
</evidence>
<dbReference type="SUPFAM" id="SSF52172">
    <property type="entry name" value="CheY-like"/>
    <property type="match status" value="1"/>
</dbReference>
<keyword evidence="2" id="KW-0238">DNA-binding</keyword>
<dbReference type="GO" id="GO:0032993">
    <property type="term" value="C:protein-DNA complex"/>
    <property type="evidence" value="ECO:0007669"/>
    <property type="project" value="TreeGrafter"/>
</dbReference>
<dbReference type="GO" id="GO:0000156">
    <property type="term" value="F:phosphorelay response regulator activity"/>
    <property type="evidence" value="ECO:0007669"/>
    <property type="project" value="TreeGrafter"/>
</dbReference>
<evidence type="ECO:0000313" key="6">
    <source>
        <dbReference type="EMBL" id="SEA98116.1"/>
    </source>
</evidence>
<organism evidence="6 7">
    <name type="scientific">Alkalimonas amylolytica</name>
    <dbReference type="NCBI Taxonomy" id="152573"/>
    <lineage>
        <taxon>Bacteria</taxon>
        <taxon>Pseudomonadati</taxon>
        <taxon>Pseudomonadota</taxon>
        <taxon>Gammaproteobacteria</taxon>
        <taxon>Alkalimonas</taxon>
    </lineage>
</organism>
<evidence type="ECO:0000256" key="1">
    <source>
        <dbReference type="ARBA" id="ARBA00023012"/>
    </source>
</evidence>
<dbReference type="InterPro" id="IPR001789">
    <property type="entry name" value="Sig_transdc_resp-reg_receiver"/>
</dbReference>
<dbReference type="GO" id="GO:0000976">
    <property type="term" value="F:transcription cis-regulatory region binding"/>
    <property type="evidence" value="ECO:0007669"/>
    <property type="project" value="TreeGrafter"/>
</dbReference>
<proteinExistence type="predicted"/>
<dbReference type="Gene3D" id="3.40.50.2300">
    <property type="match status" value="1"/>
</dbReference>
<dbReference type="PROSITE" id="PS50930">
    <property type="entry name" value="HTH_LYTTR"/>
    <property type="match status" value="1"/>
</dbReference>
<protein>
    <submittedName>
        <fullName evidence="6">Two component transcriptional regulator, LytTR family</fullName>
    </submittedName>
</protein>
<dbReference type="SMART" id="SM00850">
    <property type="entry name" value="LytTR"/>
    <property type="match status" value="1"/>
</dbReference>
<evidence type="ECO:0000313" key="7">
    <source>
        <dbReference type="Proteomes" id="UP000198773"/>
    </source>
</evidence>
<dbReference type="OrthoDB" id="236568at2"/>
<dbReference type="PANTHER" id="PTHR48111:SF3">
    <property type="entry name" value="TRANSCRIPTIONAL REGULATORY PROTEIN BTSR"/>
    <property type="match status" value="1"/>
</dbReference>
<dbReference type="RefSeq" id="WP_091344950.1">
    <property type="nucleotide sequence ID" value="NZ_FNRM01000011.1"/>
</dbReference>
<dbReference type="GO" id="GO:0006355">
    <property type="term" value="P:regulation of DNA-templated transcription"/>
    <property type="evidence" value="ECO:0007669"/>
    <property type="project" value="TreeGrafter"/>
</dbReference>
<evidence type="ECO:0000256" key="2">
    <source>
        <dbReference type="ARBA" id="ARBA00023125"/>
    </source>
</evidence>
<feature type="modified residue" description="4-aspartylphosphate" evidence="3">
    <location>
        <position position="53"/>
    </location>
</feature>
<keyword evidence="3" id="KW-0597">Phosphoprotein</keyword>
<dbReference type="AlphaFoldDB" id="A0A1H4FLD9"/>
<dbReference type="Pfam" id="PF04397">
    <property type="entry name" value="LytTR"/>
    <property type="match status" value="1"/>
</dbReference>
<feature type="domain" description="HTH LytTR-type" evidence="5">
    <location>
        <begin position="142"/>
        <end position="233"/>
    </location>
</feature>
<dbReference type="Gene3D" id="2.40.50.1020">
    <property type="entry name" value="LytTr DNA-binding domain"/>
    <property type="match status" value="1"/>
</dbReference>
<keyword evidence="1" id="KW-0902">Two-component regulatory system</keyword>
<evidence type="ECO:0000259" key="4">
    <source>
        <dbReference type="PROSITE" id="PS50110"/>
    </source>
</evidence>
<name>A0A1H4FLD9_ALKAM</name>
<feature type="domain" description="Response regulatory" evidence="4">
    <location>
        <begin position="2"/>
        <end position="116"/>
    </location>
</feature>
<accession>A0A1H4FLD9</accession>
<dbReference type="Pfam" id="PF00072">
    <property type="entry name" value="Response_reg"/>
    <property type="match status" value="1"/>
</dbReference>
<dbReference type="SMART" id="SM00448">
    <property type="entry name" value="REC"/>
    <property type="match status" value="1"/>
</dbReference>
<dbReference type="InterPro" id="IPR007492">
    <property type="entry name" value="LytTR_DNA-bd_dom"/>
</dbReference>
<gene>
    <name evidence="6" type="ORF">SAMN04488051_11160</name>
</gene>
<dbReference type="PANTHER" id="PTHR48111">
    <property type="entry name" value="REGULATOR OF RPOS"/>
    <property type="match status" value="1"/>
</dbReference>
<dbReference type="InterPro" id="IPR011006">
    <property type="entry name" value="CheY-like_superfamily"/>
</dbReference>
<dbReference type="GO" id="GO:0005829">
    <property type="term" value="C:cytosol"/>
    <property type="evidence" value="ECO:0007669"/>
    <property type="project" value="TreeGrafter"/>
</dbReference>
<reference evidence="6 7" key="1">
    <citation type="submission" date="2016-10" db="EMBL/GenBank/DDBJ databases">
        <authorList>
            <person name="de Groot N.N."/>
        </authorList>
    </citation>
    <scope>NUCLEOTIDE SEQUENCE [LARGE SCALE GENOMIC DNA]</scope>
    <source>
        <strain evidence="6 7">CGMCC 1.3430</strain>
    </source>
</reference>
<dbReference type="PROSITE" id="PS50110">
    <property type="entry name" value="RESPONSE_REGULATORY"/>
    <property type="match status" value="1"/>
</dbReference>
<keyword evidence="7" id="KW-1185">Reference proteome</keyword>
<dbReference type="STRING" id="152573.SAMN04488051_11160"/>
<dbReference type="EMBL" id="FNRM01000011">
    <property type="protein sequence ID" value="SEA98116.1"/>
    <property type="molecule type" value="Genomic_DNA"/>
</dbReference>
<sequence length="236" mass="26436">MKFLLVDDEPLARARLKRLMLAHSDFELVGEAEDGEQALQLSVQHQPDLVLLDIEMPNLTGLEVAKALSQQPIPPALVFVTAHPQHALDALQVAAAGYLVKPVEADALAEVLQRIGKLTRAQLEAQKESVISYQLAGCLRQVPLSSVLYLVAEDKYVRLVSGQGEALLEQSLRQLEQRYPQLLRIHRKVLINRQYFVALHQSVQGYQVELAGCTQRLDVSRREAPRLKQLLQQTTL</sequence>